<dbReference type="PANTHER" id="PTHR12801:SF45">
    <property type="entry name" value="RNA EXONUCLEASE 4"/>
    <property type="match status" value="1"/>
</dbReference>
<sequence length="420" mass="46695">MQSTTSLQNAAPASDPIPFSEEYLSTLQSLALSFREQDTAGYVVRGLTEQQLLAKRRCKLCLKVLSKTLGKDRSRQFGASAAGASSGGHLKRDTKVGPDAKVADGENSANSKETLRCHFHPGRFMRGNWSCCNDRWRFAKPCTHQAQHTLEEFILKEAEKQWRYMPTPNGHGDSNREPLKAVSIDCEMGTADSGESELIRLSLIDYFSGQVLIDSLVYPNCKMAHYNTRWSGVTRRDMEDARRAGRCIFGRDRAREAVWRYVGPQTVVVGHAANGDLAALRWLHPRVADTYHIEKVIKALEDDALEAEREAEREAEEERAAERLAELALTGQVEEAEEEEEEALAEEPGQPEAAQASEPKRKGPRKKGGPLSLKGLTLKRLGRHIQPAGKGHDSTEDAIAARDLMHWHVTAAMAERSLEA</sequence>
<evidence type="ECO:0000313" key="10">
    <source>
        <dbReference type="Proteomes" id="UP000813444"/>
    </source>
</evidence>
<protein>
    <recommendedName>
        <fullName evidence="8">Exonuclease domain-containing protein</fullName>
    </recommendedName>
</protein>
<evidence type="ECO:0000313" key="9">
    <source>
        <dbReference type="EMBL" id="KAH7316772.1"/>
    </source>
</evidence>
<dbReference type="InterPro" id="IPR012337">
    <property type="entry name" value="RNaseH-like_sf"/>
</dbReference>
<feature type="region of interest" description="Disordered" evidence="7">
    <location>
        <begin position="331"/>
        <end position="397"/>
    </location>
</feature>
<dbReference type="PROSITE" id="PS51113">
    <property type="entry name" value="ZF_BTK"/>
    <property type="match status" value="1"/>
</dbReference>
<dbReference type="GO" id="GO:0006364">
    <property type="term" value="P:rRNA processing"/>
    <property type="evidence" value="ECO:0007669"/>
    <property type="project" value="UniProtKB-KW"/>
</dbReference>
<keyword evidence="4" id="KW-0269">Exonuclease</keyword>
<dbReference type="GO" id="GO:0003676">
    <property type="term" value="F:nucleic acid binding"/>
    <property type="evidence" value="ECO:0007669"/>
    <property type="project" value="InterPro"/>
</dbReference>
<dbReference type="OrthoDB" id="16516at2759"/>
<organism evidence="9 10">
    <name type="scientific">Stachybotrys elegans</name>
    <dbReference type="NCBI Taxonomy" id="80388"/>
    <lineage>
        <taxon>Eukaryota</taxon>
        <taxon>Fungi</taxon>
        <taxon>Dikarya</taxon>
        <taxon>Ascomycota</taxon>
        <taxon>Pezizomycotina</taxon>
        <taxon>Sordariomycetes</taxon>
        <taxon>Hypocreomycetidae</taxon>
        <taxon>Hypocreales</taxon>
        <taxon>Stachybotryaceae</taxon>
        <taxon>Stachybotrys</taxon>
    </lineage>
</organism>
<gene>
    <name evidence="9" type="ORF">B0I35DRAFT_479590</name>
</gene>
<feature type="compositionally biased region" description="Low complexity" evidence="7">
    <location>
        <begin position="369"/>
        <end position="379"/>
    </location>
</feature>
<evidence type="ECO:0000256" key="4">
    <source>
        <dbReference type="ARBA" id="ARBA00022839"/>
    </source>
</evidence>
<dbReference type="InterPro" id="IPR036397">
    <property type="entry name" value="RNaseH_sf"/>
</dbReference>
<comment type="function">
    <text evidence="5">Exoribonuclease involved in ribosome biosynthesis. Involved in the processing of ITS1, the internal transcribed spacer localized between the 18S and 5.8S rRNAs.</text>
</comment>
<evidence type="ECO:0000256" key="7">
    <source>
        <dbReference type="SAM" id="MobiDB-lite"/>
    </source>
</evidence>
<keyword evidence="10" id="KW-1185">Reference proteome</keyword>
<dbReference type="InterPro" id="IPR001562">
    <property type="entry name" value="Znf_Btk_motif"/>
</dbReference>
<dbReference type="GO" id="GO:0000027">
    <property type="term" value="P:ribosomal large subunit assembly"/>
    <property type="evidence" value="ECO:0007669"/>
    <property type="project" value="TreeGrafter"/>
</dbReference>
<dbReference type="Proteomes" id="UP000813444">
    <property type="component" value="Unassembled WGS sequence"/>
</dbReference>
<dbReference type="AlphaFoldDB" id="A0A8K0WQF4"/>
<keyword evidence="6" id="KW-0479">Metal-binding</keyword>
<comment type="caution">
    <text evidence="9">The sequence shown here is derived from an EMBL/GenBank/DDBJ whole genome shotgun (WGS) entry which is preliminary data.</text>
</comment>
<dbReference type="InterPro" id="IPR047021">
    <property type="entry name" value="REXO1/3/4-like"/>
</dbReference>
<keyword evidence="6" id="KW-0863">Zinc-finger</keyword>
<dbReference type="InterPro" id="IPR013520">
    <property type="entry name" value="Ribonucl_H"/>
</dbReference>
<dbReference type="SUPFAM" id="SSF53098">
    <property type="entry name" value="Ribonuclease H-like"/>
    <property type="match status" value="1"/>
</dbReference>
<name>A0A8K0WQF4_9HYPO</name>
<dbReference type="SMART" id="SM00479">
    <property type="entry name" value="EXOIII"/>
    <property type="match status" value="1"/>
</dbReference>
<keyword evidence="3" id="KW-0378">Hydrolase</keyword>
<dbReference type="GO" id="GO:0008270">
    <property type="term" value="F:zinc ion binding"/>
    <property type="evidence" value="ECO:0007669"/>
    <property type="project" value="UniProtKB-KW"/>
</dbReference>
<dbReference type="Gene3D" id="3.30.420.10">
    <property type="entry name" value="Ribonuclease H-like superfamily/Ribonuclease H"/>
    <property type="match status" value="1"/>
</dbReference>
<keyword evidence="1" id="KW-0698">rRNA processing</keyword>
<evidence type="ECO:0000256" key="2">
    <source>
        <dbReference type="ARBA" id="ARBA00022722"/>
    </source>
</evidence>
<accession>A0A8K0WQF4</accession>
<evidence type="ECO:0000256" key="1">
    <source>
        <dbReference type="ARBA" id="ARBA00022552"/>
    </source>
</evidence>
<dbReference type="PANTHER" id="PTHR12801">
    <property type="entry name" value="RNA EXONUCLEASE REXO1 / RECO3 FAMILY MEMBER-RELATED"/>
    <property type="match status" value="1"/>
</dbReference>
<evidence type="ECO:0000256" key="6">
    <source>
        <dbReference type="PROSITE-ProRule" id="PRU00432"/>
    </source>
</evidence>
<dbReference type="EMBL" id="JAGPNK010000008">
    <property type="protein sequence ID" value="KAH7316772.1"/>
    <property type="molecule type" value="Genomic_DNA"/>
</dbReference>
<feature type="compositionally biased region" description="Low complexity" evidence="7">
    <location>
        <begin position="346"/>
        <end position="357"/>
    </location>
</feature>
<keyword evidence="2" id="KW-0540">Nuclease</keyword>
<feature type="compositionally biased region" description="Acidic residues" evidence="7">
    <location>
        <begin position="334"/>
        <end position="345"/>
    </location>
</feature>
<proteinExistence type="predicted"/>
<reference evidence="9" key="1">
    <citation type="journal article" date="2021" name="Nat. Commun.">
        <title>Genetic determinants of endophytism in the Arabidopsis root mycobiome.</title>
        <authorList>
            <person name="Mesny F."/>
            <person name="Miyauchi S."/>
            <person name="Thiergart T."/>
            <person name="Pickel B."/>
            <person name="Atanasova L."/>
            <person name="Karlsson M."/>
            <person name="Huettel B."/>
            <person name="Barry K.W."/>
            <person name="Haridas S."/>
            <person name="Chen C."/>
            <person name="Bauer D."/>
            <person name="Andreopoulos W."/>
            <person name="Pangilinan J."/>
            <person name="LaButti K."/>
            <person name="Riley R."/>
            <person name="Lipzen A."/>
            <person name="Clum A."/>
            <person name="Drula E."/>
            <person name="Henrissat B."/>
            <person name="Kohler A."/>
            <person name="Grigoriev I.V."/>
            <person name="Martin F.M."/>
            <person name="Hacquard S."/>
        </authorList>
    </citation>
    <scope>NUCLEOTIDE SEQUENCE</scope>
    <source>
        <strain evidence="9">MPI-CAGE-CH-0235</strain>
    </source>
</reference>
<keyword evidence="6" id="KW-0862">Zinc</keyword>
<evidence type="ECO:0000256" key="3">
    <source>
        <dbReference type="ARBA" id="ARBA00022801"/>
    </source>
</evidence>
<feature type="domain" description="Exonuclease" evidence="8">
    <location>
        <begin position="180"/>
        <end position="414"/>
    </location>
</feature>
<dbReference type="GO" id="GO:0005634">
    <property type="term" value="C:nucleus"/>
    <property type="evidence" value="ECO:0007669"/>
    <property type="project" value="TreeGrafter"/>
</dbReference>
<dbReference type="GO" id="GO:0035556">
    <property type="term" value="P:intracellular signal transduction"/>
    <property type="evidence" value="ECO:0007669"/>
    <property type="project" value="InterPro"/>
</dbReference>
<dbReference type="CDD" id="cd06137">
    <property type="entry name" value="DEDDh_RNase"/>
    <property type="match status" value="1"/>
</dbReference>
<dbReference type="GO" id="GO:0004527">
    <property type="term" value="F:exonuclease activity"/>
    <property type="evidence" value="ECO:0007669"/>
    <property type="project" value="UniProtKB-KW"/>
</dbReference>
<evidence type="ECO:0000256" key="5">
    <source>
        <dbReference type="ARBA" id="ARBA00025599"/>
    </source>
</evidence>
<evidence type="ECO:0000259" key="8">
    <source>
        <dbReference type="SMART" id="SM00479"/>
    </source>
</evidence>